<keyword evidence="2" id="KW-1185">Reference proteome</keyword>
<dbReference type="AlphaFoldDB" id="A0A543F0M9"/>
<name>A0A543F0M9_9MICO</name>
<evidence type="ECO:0000313" key="1">
    <source>
        <dbReference type="EMBL" id="TQM27377.1"/>
    </source>
</evidence>
<reference evidence="1 2" key="1">
    <citation type="submission" date="2019-06" db="EMBL/GenBank/DDBJ databases">
        <title>Sequencing the genomes of 1000 actinobacteria strains.</title>
        <authorList>
            <person name="Klenk H.-P."/>
        </authorList>
    </citation>
    <scope>NUCLEOTIDE SEQUENCE [LARGE SCALE GENOMIC DNA]</scope>
    <source>
        <strain evidence="1 2">DSM 105492</strain>
    </source>
</reference>
<sequence>MNRSSNSLALTYKDAAVLVGVEYRTIRLGIE</sequence>
<dbReference type="EMBL" id="VFPE01000002">
    <property type="protein sequence ID" value="TQM27377.1"/>
    <property type="molecule type" value="Genomic_DNA"/>
</dbReference>
<protein>
    <recommendedName>
        <fullName evidence="3">Excisionase family DNA binding protein</fullName>
    </recommendedName>
</protein>
<evidence type="ECO:0008006" key="3">
    <source>
        <dbReference type="Google" id="ProtNLM"/>
    </source>
</evidence>
<organism evidence="1 2">
    <name type="scientific">Microbacterium kyungheense</name>
    <dbReference type="NCBI Taxonomy" id="1263636"/>
    <lineage>
        <taxon>Bacteria</taxon>
        <taxon>Bacillati</taxon>
        <taxon>Actinomycetota</taxon>
        <taxon>Actinomycetes</taxon>
        <taxon>Micrococcales</taxon>
        <taxon>Microbacteriaceae</taxon>
        <taxon>Microbacterium</taxon>
    </lineage>
</organism>
<proteinExistence type="predicted"/>
<evidence type="ECO:0000313" key="2">
    <source>
        <dbReference type="Proteomes" id="UP000320235"/>
    </source>
</evidence>
<accession>A0A543F0M9</accession>
<comment type="caution">
    <text evidence="1">The sequence shown here is derived from an EMBL/GenBank/DDBJ whole genome shotgun (WGS) entry which is preliminary data.</text>
</comment>
<gene>
    <name evidence="1" type="ORF">FB391_1390</name>
</gene>
<dbReference type="Proteomes" id="UP000320235">
    <property type="component" value="Unassembled WGS sequence"/>
</dbReference>